<accession>A0A5N6KJH6</accession>
<evidence type="ECO:0000313" key="3">
    <source>
        <dbReference type="Proteomes" id="UP000326757"/>
    </source>
</evidence>
<feature type="compositionally biased region" description="Polar residues" evidence="1">
    <location>
        <begin position="134"/>
        <end position="162"/>
    </location>
</feature>
<dbReference type="AlphaFoldDB" id="A0A5N6KJH6"/>
<evidence type="ECO:0000256" key="1">
    <source>
        <dbReference type="SAM" id="MobiDB-lite"/>
    </source>
</evidence>
<name>A0A5N6KJH6_MONLA</name>
<sequence length="224" mass="23803">MASSVASNGSPTLRRSMNQSQENSGLGADDVADKMTTRMDTANTLKKAATALSTNKLGNQAAPKKMKLSHETYIAPATAATSFPSPTFDSMPNPVDKLLAKLSEQQAVLNRQHEALRNSDDYGPGNSRIIDYNSAPTSVPITPATETFDSGTATTAPTTRPQSRGEGDSQPSAEEVLRLKIELEAAKGRIARMDQELAQNRITKHTIDQAIGSVSEADFPLGGS</sequence>
<feature type="compositionally biased region" description="Polar residues" evidence="1">
    <location>
        <begin position="1"/>
        <end position="24"/>
    </location>
</feature>
<feature type="compositionally biased region" description="Low complexity" evidence="1">
    <location>
        <begin position="47"/>
        <end position="57"/>
    </location>
</feature>
<feature type="region of interest" description="Disordered" evidence="1">
    <location>
        <begin position="133"/>
        <end position="173"/>
    </location>
</feature>
<dbReference type="OrthoDB" id="668540at2759"/>
<organism evidence="2 3">
    <name type="scientific">Monilinia laxa</name>
    <name type="common">Brown rot fungus</name>
    <name type="synonym">Sclerotinia laxa</name>
    <dbReference type="NCBI Taxonomy" id="61186"/>
    <lineage>
        <taxon>Eukaryota</taxon>
        <taxon>Fungi</taxon>
        <taxon>Dikarya</taxon>
        <taxon>Ascomycota</taxon>
        <taxon>Pezizomycotina</taxon>
        <taxon>Leotiomycetes</taxon>
        <taxon>Helotiales</taxon>
        <taxon>Sclerotiniaceae</taxon>
        <taxon>Monilinia</taxon>
    </lineage>
</organism>
<dbReference type="Proteomes" id="UP000326757">
    <property type="component" value="Unassembled WGS sequence"/>
</dbReference>
<feature type="region of interest" description="Disordered" evidence="1">
    <location>
        <begin position="47"/>
        <end position="66"/>
    </location>
</feature>
<reference evidence="2 3" key="1">
    <citation type="submission" date="2019-06" db="EMBL/GenBank/DDBJ databases">
        <title>Genome Sequence of the Brown Rot Fungal Pathogen Monilinia laxa.</title>
        <authorList>
            <person name="De Miccolis Angelini R.M."/>
            <person name="Landi L."/>
            <person name="Abate D."/>
            <person name="Pollastro S."/>
            <person name="Romanazzi G."/>
            <person name="Faretra F."/>
        </authorList>
    </citation>
    <scope>NUCLEOTIDE SEQUENCE [LARGE SCALE GENOMIC DNA]</scope>
    <source>
        <strain evidence="2 3">Mlax316</strain>
    </source>
</reference>
<comment type="caution">
    <text evidence="2">The sequence shown here is derived from an EMBL/GenBank/DDBJ whole genome shotgun (WGS) entry which is preliminary data.</text>
</comment>
<dbReference type="EMBL" id="VIGI01000002">
    <property type="protein sequence ID" value="KAB8303946.1"/>
    <property type="molecule type" value="Genomic_DNA"/>
</dbReference>
<keyword evidence="3" id="KW-1185">Reference proteome</keyword>
<proteinExistence type="predicted"/>
<gene>
    <name evidence="2" type="ORF">EYC80_005305</name>
</gene>
<feature type="region of interest" description="Disordered" evidence="1">
    <location>
        <begin position="1"/>
        <end position="42"/>
    </location>
</feature>
<evidence type="ECO:0000313" key="2">
    <source>
        <dbReference type="EMBL" id="KAB8303946.1"/>
    </source>
</evidence>
<protein>
    <submittedName>
        <fullName evidence="2">Uncharacterized protein</fullName>
    </submittedName>
</protein>